<evidence type="ECO:0000313" key="2">
    <source>
        <dbReference type="EMBL" id="TWW54943.1"/>
    </source>
</evidence>
<dbReference type="Proteomes" id="UP000324091">
    <property type="component" value="Unassembled WGS sequence"/>
</dbReference>
<evidence type="ECO:0000313" key="3">
    <source>
        <dbReference type="Proteomes" id="UP000324091"/>
    </source>
</evidence>
<proteinExistence type="predicted"/>
<feature type="region of interest" description="Disordered" evidence="1">
    <location>
        <begin position="60"/>
        <end position="85"/>
    </location>
</feature>
<gene>
    <name evidence="2" type="ORF">D4764_0131880</name>
</gene>
<name>A0A5C6MJ74_9TELE</name>
<dbReference type="AlphaFoldDB" id="A0A5C6MJ74"/>
<sequence length="85" mass="9434">MACCATKITLPPNARTTITRTIPDQTPQRDYFPVHTRDIQTVERHTPTIQCGIKMGNSQRSTLPQCNGRASPWVNHLPDHGVSPA</sequence>
<dbReference type="EMBL" id="RHFK02000024">
    <property type="protein sequence ID" value="TWW54943.1"/>
    <property type="molecule type" value="Genomic_DNA"/>
</dbReference>
<organism evidence="2 3">
    <name type="scientific">Takifugu flavidus</name>
    <name type="common">sansaifugu</name>
    <dbReference type="NCBI Taxonomy" id="433684"/>
    <lineage>
        <taxon>Eukaryota</taxon>
        <taxon>Metazoa</taxon>
        <taxon>Chordata</taxon>
        <taxon>Craniata</taxon>
        <taxon>Vertebrata</taxon>
        <taxon>Euteleostomi</taxon>
        <taxon>Actinopterygii</taxon>
        <taxon>Neopterygii</taxon>
        <taxon>Teleostei</taxon>
        <taxon>Neoteleostei</taxon>
        <taxon>Acanthomorphata</taxon>
        <taxon>Eupercaria</taxon>
        <taxon>Tetraodontiformes</taxon>
        <taxon>Tetradontoidea</taxon>
        <taxon>Tetraodontidae</taxon>
        <taxon>Takifugu</taxon>
    </lineage>
</organism>
<reference evidence="2 3" key="1">
    <citation type="submission" date="2019-04" db="EMBL/GenBank/DDBJ databases">
        <title>Chromosome genome assembly for Takifugu flavidus.</title>
        <authorList>
            <person name="Xiao S."/>
        </authorList>
    </citation>
    <scope>NUCLEOTIDE SEQUENCE [LARGE SCALE GENOMIC DNA]</scope>
    <source>
        <strain evidence="2">HTHZ2018</strain>
        <tissue evidence="2">Muscle</tissue>
    </source>
</reference>
<feature type="non-terminal residue" evidence="2">
    <location>
        <position position="85"/>
    </location>
</feature>
<keyword evidence="3" id="KW-1185">Reference proteome</keyword>
<comment type="caution">
    <text evidence="2">The sequence shown here is derived from an EMBL/GenBank/DDBJ whole genome shotgun (WGS) entry which is preliminary data.</text>
</comment>
<evidence type="ECO:0000256" key="1">
    <source>
        <dbReference type="SAM" id="MobiDB-lite"/>
    </source>
</evidence>
<protein>
    <submittedName>
        <fullName evidence="2">Uncharacterized protein</fullName>
    </submittedName>
</protein>
<accession>A0A5C6MJ74</accession>